<feature type="domain" description="Ant venom allergen Sol i 2/4" evidence="3">
    <location>
        <begin position="49"/>
        <end position="126"/>
    </location>
</feature>
<dbReference type="InterPro" id="IPR055216">
    <property type="entry name" value="Sol_i_2/4"/>
</dbReference>
<organism evidence="4 5">
    <name type="scientific">Lasius platythorax</name>
    <dbReference type="NCBI Taxonomy" id="488582"/>
    <lineage>
        <taxon>Eukaryota</taxon>
        <taxon>Metazoa</taxon>
        <taxon>Ecdysozoa</taxon>
        <taxon>Arthropoda</taxon>
        <taxon>Hexapoda</taxon>
        <taxon>Insecta</taxon>
        <taxon>Pterygota</taxon>
        <taxon>Neoptera</taxon>
        <taxon>Endopterygota</taxon>
        <taxon>Hymenoptera</taxon>
        <taxon>Apocrita</taxon>
        <taxon>Aculeata</taxon>
        <taxon>Formicoidea</taxon>
        <taxon>Formicidae</taxon>
        <taxon>Formicinae</taxon>
        <taxon>Lasius</taxon>
        <taxon>Lasius</taxon>
    </lineage>
</organism>
<dbReference type="InterPro" id="IPR038211">
    <property type="entry name" value="Ant_venon_allerg_soli_2/4_sf"/>
</dbReference>
<dbReference type="EMBL" id="OZ034829">
    <property type="protein sequence ID" value="CAL1685188.1"/>
    <property type="molecule type" value="Genomic_DNA"/>
</dbReference>
<name>A0AAV2NZU5_9HYME</name>
<dbReference type="Gene3D" id="1.10.238.190">
    <property type="match status" value="1"/>
</dbReference>
<dbReference type="SUPFAM" id="SSF47565">
    <property type="entry name" value="Insect pheromone/odorant-binding proteins"/>
    <property type="match status" value="1"/>
</dbReference>
<dbReference type="Pfam" id="PF22750">
    <property type="entry name" value="Sol_i_2"/>
    <property type="match status" value="1"/>
</dbReference>
<evidence type="ECO:0000256" key="1">
    <source>
        <dbReference type="ARBA" id="ARBA00009932"/>
    </source>
</evidence>
<gene>
    <name evidence="4" type="ORF">LPLAT_LOCUS10746</name>
</gene>
<evidence type="ECO:0000313" key="4">
    <source>
        <dbReference type="EMBL" id="CAL1685188.1"/>
    </source>
</evidence>
<keyword evidence="2" id="KW-0732">Signal</keyword>
<dbReference type="GO" id="GO:0005549">
    <property type="term" value="F:odorant binding"/>
    <property type="evidence" value="ECO:0007669"/>
    <property type="project" value="InterPro"/>
</dbReference>
<comment type="similarity">
    <text evidence="1">Belongs to the ant venom allergen 2/4 family.</text>
</comment>
<sequence>MKNLLLVTCLLTISFAIDPAKVKKFYDGIDICVQELHTPGVPIKLPLNIEEYTSDIVLCSLHKHKLIDEQGLIRKEKLIEYNNYIISDKTKLRQANEIISMCVEQAYQSPGSNYEKTKAFIKCGIRVIDLIDKPQ</sequence>
<reference evidence="4" key="1">
    <citation type="submission" date="2024-04" db="EMBL/GenBank/DDBJ databases">
        <authorList>
            <consortium name="Molecular Ecology Group"/>
        </authorList>
    </citation>
    <scope>NUCLEOTIDE SEQUENCE</scope>
</reference>
<protein>
    <recommendedName>
        <fullName evidence="3">Ant venom allergen Sol i 2/4 domain-containing protein</fullName>
    </recommendedName>
</protein>
<dbReference type="InterPro" id="IPR036728">
    <property type="entry name" value="PBP_GOBP_sf"/>
</dbReference>
<proteinExistence type="inferred from homology"/>
<keyword evidence="5" id="KW-1185">Reference proteome</keyword>
<feature type="signal peptide" evidence="2">
    <location>
        <begin position="1"/>
        <end position="16"/>
    </location>
</feature>
<accession>A0AAV2NZU5</accession>
<evidence type="ECO:0000259" key="3">
    <source>
        <dbReference type="Pfam" id="PF22750"/>
    </source>
</evidence>
<dbReference type="Proteomes" id="UP001497644">
    <property type="component" value="Chromosome 6"/>
</dbReference>
<feature type="chain" id="PRO_5043315302" description="Ant venom allergen Sol i 2/4 domain-containing protein" evidence="2">
    <location>
        <begin position="17"/>
        <end position="135"/>
    </location>
</feature>
<evidence type="ECO:0000313" key="5">
    <source>
        <dbReference type="Proteomes" id="UP001497644"/>
    </source>
</evidence>
<evidence type="ECO:0000256" key="2">
    <source>
        <dbReference type="SAM" id="SignalP"/>
    </source>
</evidence>
<dbReference type="AlphaFoldDB" id="A0AAV2NZU5"/>